<sequence length="342" mass="38984">MATLMQLWNDWELQVLVLLSFMFQAFLFFAGGLRWRSTDTALRLMIWLAYLLADFIAVYALGQLSRQKNGTEVGESHQLVFFWTPFLLIHLGGQETTTAFSVEDSELWLRHLLNLLVQVGLALYVFWKSTIPHNQFLASAIFAFIAGIIKYGERTCALLRKPFEAAILSLHIYTDIFLHRYMNPTSAMSLLNTRETRHLMHVCRTLSEYICYLLVLHPDMLPVSGSVRDVLEKASDTVAKVTGTPANKRSLVEEAVLSHESLHVLARAWVGVLIYAEGKSRGEVHARQLSMGGELLTFLCLHLAHRRYGDQGIYLRLRSFDLVLWTRVDVRCLSGVNCQPPR</sequence>
<organism evidence="3 4">
    <name type="scientific">Dichanthelium oligosanthes</name>
    <dbReference type="NCBI Taxonomy" id="888268"/>
    <lineage>
        <taxon>Eukaryota</taxon>
        <taxon>Viridiplantae</taxon>
        <taxon>Streptophyta</taxon>
        <taxon>Embryophyta</taxon>
        <taxon>Tracheophyta</taxon>
        <taxon>Spermatophyta</taxon>
        <taxon>Magnoliopsida</taxon>
        <taxon>Liliopsida</taxon>
        <taxon>Poales</taxon>
        <taxon>Poaceae</taxon>
        <taxon>PACMAD clade</taxon>
        <taxon>Panicoideae</taxon>
        <taxon>Panicodae</taxon>
        <taxon>Paniceae</taxon>
        <taxon>Dichantheliinae</taxon>
        <taxon>Dichanthelium</taxon>
    </lineage>
</organism>
<evidence type="ECO:0000313" key="3">
    <source>
        <dbReference type="EMBL" id="OEL23002.1"/>
    </source>
</evidence>
<name>A0A1E5VCX7_9POAL</name>
<dbReference type="Pfam" id="PF13968">
    <property type="entry name" value="DUF4220"/>
    <property type="match status" value="1"/>
</dbReference>
<evidence type="ECO:0000313" key="4">
    <source>
        <dbReference type="Proteomes" id="UP000095767"/>
    </source>
</evidence>
<reference evidence="3 4" key="1">
    <citation type="submission" date="2016-09" db="EMBL/GenBank/DDBJ databases">
        <title>The draft genome of Dichanthelium oligosanthes: A C3 panicoid grass species.</title>
        <authorList>
            <person name="Studer A.J."/>
            <person name="Schnable J.C."/>
            <person name="Brutnell T.P."/>
        </authorList>
    </citation>
    <scope>NUCLEOTIDE SEQUENCE [LARGE SCALE GENOMIC DNA]</scope>
    <source>
        <strain evidence="4">cv. Kellogg 1175</strain>
        <tissue evidence="3">Leaf</tissue>
    </source>
</reference>
<protein>
    <recommendedName>
        <fullName evidence="2">DUF4220 domain-containing protein</fullName>
    </recommendedName>
</protein>
<dbReference type="STRING" id="888268.A0A1E5VCX7"/>
<dbReference type="PANTHER" id="PTHR31325">
    <property type="entry name" value="OS01G0798800 PROTEIN-RELATED"/>
    <property type="match status" value="1"/>
</dbReference>
<proteinExistence type="predicted"/>
<feature type="transmembrane region" description="Helical" evidence="1">
    <location>
        <begin position="44"/>
        <end position="62"/>
    </location>
</feature>
<evidence type="ECO:0000259" key="2">
    <source>
        <dbReference type="Pfam" id="PF13968"/>
    </source>
</evidence>
<feature type="transmembrane region" description="Helical" evidence="1">
    <location>
        <begin position="13"/>
        <end position="32"/>
    </location>
</feature>
<keyword evidence="1" id="KW-0472">Membrane</keyword>
<gene>
    <name evidence="3" type="ORF">BAE44_0015981</name>
</gene>
<dbReference type="InterPro" id="IPR025315">
    <property type="entry name" value="DUF4220"/>
</dbReference>
<keyword evidence="1" id="KW-0812">Transmembrane</keyword>
<evidence type="ECO:0000256" key="1">
    <source>
        <dbReference type="SAM" id="Phobius"/>
    </source>
</evidence>
<dbReference type="EMBL" id="LWDX02043815">
    <property type="protein sequence ID" value="OEL23002.1"/>
    <property type="molecule type" value="Genomic_DNA"/>
</dbReference>
<feature type="domain" description="DUF4220" evidence="2">
    <location>
        <begin position="47"/>
        <end position="280"/>
    </location>
</feature>
<dbReference type="AlphaFoldDB" id="A0A1E5VCX7"/>
<accession>A0A1E5VCX7</accession>
<comment type="caution">
    <text evidence="3">The sequence shown here is derived from an EMBL/GenBank/DDBJ whole genome shotgun (WGS) entry which is preliminary data.</text>
</comment>
<dbReference type="Proteomes" id="UP000095767">
    <property type="component" value="Unassembled WGS sequence"/>
</dbReference>
<keyword evidence="4" id="KW-1185">Reference proteome</keyword>
<keyword evidence="1" id="KW-1133">Transmembrane helix</keyword>
<dbReference type="OrthoDB" id="587089at2759"/>